<evidence type="ECO:0000256" key="6">
    <source>
        <dbReference type="ARBA" id="ARBA00023002"/>
    </source>
</evidence>
<evidence type="ECO:0000256" key="8">
    <source>
        <dbReference type="ARBA" id="ARBA00048508"/>
    </source>
</evidence>
<organism evidence="10 11">
    <name type="scientific">Olpidium bornovanus</name>
    <dbReference type="NCBI Taxonomy" id="278681"/>
    <lineage>
        <taxon>Eukaryota</taxon>
        <taxon>Fungi</taxon>
        <taxon>Fungi incertae sedis</taxon>
        <taxon>Olpidiomycota</taxon>
        <taxon>Olpidiomycotina</taxon>
        <taxon>Olpidiomycetes</taxon>
        <taxon>Olpidiales</taxon>
        <taxon>Olpidiaceae</taxon>
        <taxon>Olpidium</taxon>
    </lineage>
</organism>
<dbReference type="InterPro" id="IPR018201">
    <property type="entry name" value="Ketoacyl_synth_AS"/>
</dbReference>
<dbReference type="GO" id="GO:0006633">
    <property type="term" value="P:fatty acid biosynthetic process"/>
    <property type="evidence" value="ECO:0007669"/>
    <property type="project" value="InterPro"/>
</dbReference>
<dbReference type="Pfam" id="PF00109">
    <property type="entry name" value="ketoacyl-synt"/>
    <property type="match status" value="1"/>
</dbReference>
<dbReference type="CDD" id="cd00828">
    <property type="entry name" value="elong_cond_enzymes"/>
    <property type="match status" value="1"/>
</dbReference>
<evidence type="ECO:0000256" key="5">
    <source>
        <dbReference type="ARBA" id="ARBA00022857"/>
    </source>
</evidence>
<dbReference type="InterPro" id="IPR047224">
    <property type="entry name" value="FAS_alpha_su_C"/>
</dbReference>
<dbReference type="Pfam" id="PF02801">
    <property type="entry name" value="Ketoacyl-synt_C"/>
    <property type="match status" value="1"/>
</dbReference>
<dbReference type="SUPFAM" id="SSF56214">
    <property type="entry name" value="4'-phosphopantetheinyl transferase"/>
    <property type="match status" value="1"/>
</dbReference>
<dbReference type="AlphaFoldDB" id="A0A8H8DMD8"/>
<dbReference type="InterPro" id="IPR014030">
    <property type="entry name" value="Ketoacyl_synth_N"/>
</dbReference>
<keyword evidence="6" id="KW-0560">Oxidoreductase</keyword>
<evidence type="ECO:0000313" key="10">
    <source>
        <dbReference type="EMBL" id="KAG5463192.1"/>
    </source>
</evidence>
<dbReference type="InterPro" id="IPR037143">
    <property type="entry name" value="4-PPantetheinyl_Trfase_dom_sf"/>
</dbReference>
<dbReference type="Proteomes" id="UP000673691">
    <property type="component" value="Unassembled WGS sequence"/>
</dbReference>
<keyword evidence="4" id="KW-0460">Magnesium</keyword>
<comment type="catalytic activity">
    <reaction evidence="8">
        <text>a (3R)-hydroxyacyl-[ACP] + NADP(+) = a 3-oxoacyl-[ACP] + NADPH + H(+)</text>
        <dbReference type="Rhea" id="RHEA:17397"/>
        <dbReference type="Rhea" id="RHEA-COMP:9916"/>
        <dbReference type="Rhea" id="RHEA-COMP:9945"/>
        <dbReference type="ChEBI" id="CHEBI:15378"/>
        <dbReference type="ChEBI" id="CHEBI:57783"/>
        <dbReference type="ChEBI" id="CHEBI:58349"/>
        <dbReference type="ChEBI" id="CHEBI:78776"/>
        <dbReference type="ChEBI" id="CHEBI:78827"/>
        <dbReference type="EC" id="1.1.1.100"/>
    </reaction>
</comment>
<accession>A0A8H8DMD8</accession>
<comment type="caution">
    <text evidence="10">The sequence shown here is derived from an EMBL/GenBank/DDBJ whole genome shotgun (WGS) entry which is preliminary data.</text>
</comment>
<dbReference type="GO" id="GO:0008897">
    <property type="term" value="F:holo-[acyl-carrier-protein] synthase activity"/>
    <property type="evidence" value="ECO:0007669"/>
    <property type="project" value="InterPro"/>
</dbReference>
<comment type="similarity">
    <text evidence="1">Belongs to the thiolase-like superfamily. Beta-ketoacyl-ACP synthases family.</text>
</comment>
<sequence>MGGMRAMQKIFKDRIMEKPVQGDILQESFINTMPAWINMLLLSASGPIKPVVAACATAAQSVEVGVETILSGKAKVVLCGGCDDFQEEGSFEFATMRATSDSLLELAAGREPREMCRPAADTRAGFMEAQGAGNHVLMTAAMAIKMGLPIRGIVAHTSTAMDKLGRSVPAPGQGILTTARETPLKHGSPLLDLEYRSAQLRRERQRLKEWVADEYKDLAAQIDRMKNAGKGEVDSEFVSERTAFIEKEAARREQAAKATWSHDWWKNDPSISPIRGALATYGLTIDDIGVASFHGTGTKANDFNESSVLNEQMKHLGRKTGNLLPAVFQKHLTGHPKGAAGEFAQIFLNGSFPECECGDGSSSLSAAWMLNGVLQVLETGLIPGNRNLDNADHELRDFKYILYPSHSIQTDGVRAGLLKSFGFGQAGAEVLVVHPDFLFAALEEDMFRDYVARREKRQRQTYRYYHEMFTGQKPFVRVKSAAPYTPKQQNGVYLNLLARASYDKDAESWSFANQEKTAKMTPADVTVTNALTEASKRLDVDADGRGIGIDVQLCSEVPIDNQTFVERNFTKAEQAYCRQSADPLASFSGKWAAKEAVIKAVTSAAGRKVWTGGAGAPLKEIEILRETGQAPVVRFYGAAEGAVKNLSIQTVKGAISHSGAYSVSVATVVS</sequence>
<dbReference type="InterPro" id="IPR014031">
    <property type="entry name" value="Ketoacyl_synth_C"/>
</dbReference>
<dbReference type="NCBIfam" id="TIGR00556">
    <property type="entry name" value="pantethn_trn"/>
    <property type="match status" value="1"/>
</dbReference>
<dbReference type="PROSITE" id="PS52004">
    <property type="entry name" value="KS3_2"/>
    <property type="match status" value="1"/>
</dbReference>
<keyword evidence="5" id="KW-0521">NADP</keyword>
<keyword evidence="2" id="KW-0808">Transferase</keyword>
<comment type="catalytic activity">
    <reaction evidence="7">
        <text>acetyl-CoA + n malonyl-CoA + 2n NADPH + 4n H(+) = a long-chain-acyl-CoA + n CoA + n CO2 + 2n NADP(+).</text>
        <dbReference type="EC" id="2.3.1.86"/>
    </reaction>
</comment>
<dbReference type="Pfam" id="PF01648">
    <property type="entry name" value="ACPS"/>
    <property type="match status" value="1"/>
</dbReference>
<evidence type="ECO:0000256" key="3">
    <source>
        <dbReference type="ARBA" id="ARBA00022723"/>
    </source>
</evidence>
<name>A0A8H8DMD8_9FUNG</name>
<reference evidence="10 11" key="1">
    <citation type="journal article" name="Sci. Rep.">
        <title>Genome-scale phylogenetic analyses confirm Olpidium as the closest living zoosporic fungus to the non-flagellated, terrestrial fungi.</title>
        <authorList>
            <person name="Chang Y."/>
            <person name="Rochon D."/>
            <person name="Sekimoto S."/>
            <person name="Wang Y."/>
            <person name="Chovatia M."/>
            <person name="Sandor L."/>
            <person name="Salamov A."/>
            <person name="Grigoriev I.V."/>
            <person name="Stajich J.E."/>
            <person name="Spatafora J.W."/>
        </authorList>
    </citation>
    <scope>NUCLEOTIDE SEQUENCE [LARGE SCALE GENOMIC DNA]</scope>
    <source>
        <strain evidence="10">S191</strain>
    </source>
</reference>
<evidence type="ECO:0000256" key="2">
    <source>
        <dbReference type="ARBA" id="ARBA00022679"/>
    </source>
</evidence>
<keyword evidence="11" id="KW-1185">Reference proteome</keyword>
<keyword evidence="3" id="KW-0479">Metal-binding</keyword>
<dbReference type="InterPro" id="IPR004568">
    <property type="entry name" value="Ppantetheine-prot_Trfase_dom"/>
</dbReference>
<dbReference type="InterPro" id="IPR000794">
    <property type="entry name" value="Beta-ketoacyl_synthase"/>
</dbReference>
<protein>
    <submittedName>
        <fullName evidence="10">Fatty acid synthase alpha subunit reductase</fullName>
    </submittedName>
</protein>
<dbReference type="GO" id="GO:0004321">
    <property type="term" value="F:fatty-acyl-CoA synthase activity"/>
    <property type="evidence" value="ECO:0007669"/>
    <property type="project" value="UniProtKB-EC"/>
</dbReference>
<dbReference type="InterPro" id="IPR008278">
    <property type="entry name" value="4-PPantetheinyl_Trfase_dom"/>
</dbReference>
<evidence type="ECO:0000256" key="7">
    <source>
        <dbReference type="ARBA" id="ARBA00048237"/>
    </source>
</evidence>
<evidence type="ECO:0000256" key="4">
    <source>
        <dbReference type="ARBA" id="ARBA00022842"/>
    </source>
</evidence>
<evidence type="ECO:0000259" key="9">
    <source>
        <dbReference type="PROSITE" id="PS52004"/>
    </source>
</evidence>
<dbReference type="GO" id="GO:0004315">
    <property type="term" value="F:3-oxoacyl-[acyl-carrier-protein] synthase activity"/>
    <property type="evidence" value="ECO:0007669"/>
    <property type="project" value="InterPro"/>
</dbReference>
<dbReference type="InterPro" id="IPR016039">
    <property type="entry name" value="Thiolase-like"/>
</dbReference>
<dbReference type="PROSITE" id="PS00606">
    <property type="entry name" value="KS3_1"/>
    <property type="match status" value="1"/>
</dbReference>
<evidence type="ECO:0000313" key="11">
    <source>
        <dbReference type="Proteomes" id="UP000673691"/>
    </source>
</evidence>
<dbReference type="GO" id="GO:0005829">
    <property type="term" value="C:cytosol"/>
    <property type="evidence" value="ECO:0007669"/>
    <property type="project" value="TreeGrafter"/>
</dbReference>
<dbReference type="InterPro" id="IPR020841">
    <property type="entry name" value="PKS_Beta-ketoAc_synthase_dom"/>
</dbReference>
<dbReference type="OrthoDB" id="4251012at2759"/>
<dbReference type="Gene3D" id="3.90.470.20">
    <property type="entry name" value="4'-phosphopantetheinyl transferase domain"/>
    <property type="match status" value="1"/>
</dbReference>
<dbReference type="Gene3D" id="3.40.47.10">
    <property type="match status" value="2"/>
</dbReference>
<dbReference type="EMBL" id="JAEFCI010001001">
    <property type="protein sequence ID" value="KAG5463192.1"/>
    <property type="molecule type" value="Genomic_DNA"/>
</dbReference>
<dbReference type="PANTHER" id="PTHR11712">
    <property type="entry name" value="POLYKETIDE SYNTHASE-RELATED"/>
    <property type="match status" value="1"/>
</dbReference>
<dbReference type="SUPFAM" id="SSF53901">
    <property type="entry name" value="Thiolase-like"/>
    <property type="match status" value="3"/>
</dbReference>
<proteinExistence type="inferred from homology"/>
<feature type="domain" description="Ketosynthase family 3 (KS3)" evidence="9">
    <location>
        <begin position="1"/>
        <end position="434"/>
    </location>
</feature>
<dbReference type="PANTHER" id="PTHR11712:SF336">
    <property type="entry name" value="3-OXOACYL-[ACYL-CARRIER-PROTEIN] SYNTHASE, MITOCHONDRIAL"/>
    <property type="match status" value="1"/>
</dbReference>
<gene>
    <name evidence="10" type="ORF">BJ554DRAFT_1127</name>
</gene>
<dbReference type="GO" id="GO:0000287">
    <property type="term" value="F:magnesium ion binding"/>
    <property type="evidence" value="ECO:0007669"/>
    <property type="project" value="InterPro"/>
</dbReference>
<dbReference type="Gene3D" id="6.10.140.1410">
    <property type="match status" value="1"/>
</dbReference>
<evidence type="ECO:0000256" key="1">
    <source>
        <dbReference type="ARBA" id="ARBA00008467"/>
    </source>
</evidence>
<dbReference type="GO" id="GO:0004316">
    <property type="term" value="F:3-oxoacyl-[acyl-carrier-protein] reductase (NADPH) activity"/>
    <property type="evidence" value="ECO:0007669"/>
    <property type="project" value="UniProtKB-EC"/>
</dbReference>